<dbReference type="InterPro" id="IPR011344">
    <property type="entry name" value="ssDNA-bd"/>
</dbReference>
<dbReference type="PANTHER" id="PTHR10302">
    <property type="entry name" value="SINGLE-STRANDED DNA-BINDING PROTEIN"/>
    <property type="match status" value="1"/>
</dbReference>
<dbReference type="PANTHER" id="PTHR10302:SF27">
    <property type="entry name" value="SINGLE-STRANDED DNA-BINDING PROTEIN"/>
    <property type="match status" value="1"/>
</dbReference>
<dbReference type="EMBL" id="MHQC01000005">
    <property type="protein sequence ID" value="OGZ95752.1"/>
    <property type="molecule type" value="Genomic_DNA"/>
</dbReference>
<keyword evidence="1 2" id="KW-0238">DNA-binding</keyword>
<gene>
    <name evidence="5" type="ORF">A2633_00450</name>
</gene>
<dbReference type="CDD" id="cd04496">
    <property type="entry name" value="SSB_OBF"/>
    <property type="match status" value="1"/>
</dbReference>
<dbReference type="Proteomes" id="UP000177152">
    <property type="component" value="Unassembled WGS sequence"/>
</dbReference>
<dbReference type="InterPro" id="IPR000424">
    <property type="entry name" value="Primosome_PriB/ssb"/>
</dbReference>
<evidence type="ECO:0000313" key="5">
    <source>
        <dbReference type="EMBL" id="OGZ95752.1"/>
    </source>
</evidence>
<evidence type="ECO:0000256" key="4">
    <source>
        <dbReference type="SAM" id="MobiDB-lite"/>
    </source>
</evidence>
<reference evidence="5 6" key="1">
    <citation type="journal article" date="2016" name="Nat. Commun.">
        <title>Thousands of microbial genomes shed light on interconnected biogeochemical processes in an aquifer system.</title>
        <authorList>
            <person name="Anantharaman K."/>
            <person name="Brown C.T."/>
            <person name="Hug L.A."/>
            <person name="Sharon I."/>
            <person name="Castelle C.J."/>
            <person name="Probst A.J."/>
            <person name="Thomas B.C."/>
            <person name="Singh A."/>
            <person name="Wilkins M.J."/>
            <person name="Karaoz U."/>
            <person name="Brodie E.L."/>
            <person name="Williams K.H."/>
            <person name="Hubbard S.S."/>
            <person name="Banfield J.F."/>
        </authorList>
    </citation>
    <scope>NUCLEOTIDE SEQUENCE [LARGE SCALE GENOMIC DNA]</scope>
</reference>
<dbReference type="HAMAP" id="MF_00984">
    <property type="entry name" value="SSB"/>
    <property type="match status" value="1"/>
</dbReference>
<organism evidence="5 6">
    <name type="scientific">Candidatus Sungbacteria bacterium RIFCSPHIGHO2_01_FULL_47_32</name>
    <dbReference type="NCBI Taxonomy" id="1802264"/>
    <lineage>
        <taxon>Bacteria</taxon>
        <taxon>Candidatus Sungiibacteriota</taxon>
    </lineage>
</organism>
<feature type="compositionally biased region" description="Gly residues" evidence="4">
    <location>
        <begin position="109"/>
        <end position="119"/>
    </location>
</feature>
<comment type="subunit">
    <text evidence="2">Homotetramer.</text>
</comment>
<dbReference type="AlphaFoldDB" id="A0A1G2K8J5"/>
<dbReference type="PROSITE" id="PS50935">
    <property type="entry name" value="SSB"/>
    <property type="match status" value="1"/>
</dbReference>
<dbReference type="PIRSF" id="PIRSF002070">
    <property type="entry name" value="SSB"/>
    <property type="match status" value="1"/>
</dbReference>
<dbReference type="SUPFAM" id="SSF50249">
    <property type="entry name" value="Nucleic acid-binding proteins"/>
    <property type="match status" value="1"/>
</dbReference>
<sequence length="154" mass="16718">MNLNKIFILGNLTRDPELKNIPSGQAVCSFSVATNRLYTDKSGAKQKLAEFHNVVAWGKLGELCKQYLAKGRSVLVEGRIQTRSWDDKQSGQKKYRTEIVAENVQFGPRTGGGSGGGSQDSGASAQGPVAKEETLETVQYPADEGEINPEDIPF</sequence>
<dbReference type="GO" id="GO:0006260">
    <property type="term" value="P:DNA replication"/>
    <property type="evidence" value="ECO:0007669"/>
    <property type="project" value="InterPro"/>
</dbReference>
<evidence type="ECO:0000256" key="2">
    <source>
        <dbReference type="HAMAP-Rule" id="MF_00984"/>
    </source>
</evidence>
<evidence type="ECO:0000256" key="1">
    <source>
        <dbReference type="ARBA" id="ARBA00023125"/>
    </source>
</evidence>
<comment type="caution">
    <text evidence="2">Lacks conserved residue(s) required for the propagation of feature annotation.</text>
</comment>
<evidence type="ECO:0000313" key="6">
    <source>
        <dbReference type="Proteomes" id="UP000177152"/>
    </source>
</evidence>
<comment type="caution">
    <text evidence="5">The sequence shown here is derived from an EMBL/GenBank/DDBJ whole genome shotgun (WGS) entry which is preliminary data.</text>
</comment>
<dbReference type="NCBIfam" id="TIGR00621">
    <property type="entry name" value="ssb"/>
    <property type="match status" value="1"/>
</dbReference>
<dbReference type="GO" id="GO:0003697">
    <property type="term" value="F:single-stranded DNA binding"/>
    <property type="evidence" value="ECO:0007669"/>
    <property type="project" value="UniProtKB-UniRule"/>
</dbReference>
<dbReference type="Pfam" id="PF00436">
    <property type="entry name" value="SSB"/>
    <property type="match status" value="1"/>
</dbReference>
<evidence type="ECO:0000256" key="3">
    <source>
        <dbReference type="PIRNR" id="PIRNR002070"/>
    </source>
</evidence>
<dbReference type="Gene3D" id="2.40.50.140">
    <property type="entry name" value="Nucleic acid-binding proteins"/>
    <property type="match status" value="1"/>
</dbReference>
<name>A0A1G2K8J5_9BACT</name>
<dbReference type="GO" id="GO:0009295">
    <property type="term" value="C:nucleoid"/>
    <property type="evidence" value="ECO:0007669"/>
    <property type="project" value="TreeGrafter"/>
</dbReference>
<proteinExistence type="inferred from homology"/>
<feature type="region of interest" description="Disordered" evidence="4">
    <location>
        <begin position="104"/>
        <end position="154"/>
    </location>
</feature>
<feature type="compositionally biased region" description="Acidic residues" evidence="4">
    <location>
        <begin position="143"/>
        <end position="154"/>
    </location>
</feature>
<protein>
    <recommendedName>
        <fullName evidence="2 3">Single-stranded DNA-binding protein</fullName>
        <shortName evidence="2">SSB</shortName>
    </recommendedName>
</protein>
<accession>A0A1G2K8J5</accession>
<dbReference type="InterPro" id="IPR012340">
    <property type="entry name" value="NA-bd_OB-fold"/>
</dbReference>